<dbReference type="PANTHER" id="PTHR44943:SF8">
    <property type="entry name" value="TPR REPEAT-CONTAINING PROTEIN MJ0263"/>
    <property type="match status" value="1"/>
</dbReference>
<dbReference type="InterPro" id="IPR051685">
    <property type="entry name" value="Ycf3/AcsC/BcsC/TPR_MFPF"/>
</dbReference>
<dbReference type="InterPro" id="IPR011990">
    <property type="entry name" value="TPR-like_helical_dom_sf"/>
</dbReference>
<comment type="caution">
    <text evidence="6">The sequence shown here is derived from an EMBL/GenBank/DDBJ whole genome shotgun (WGS) entry which is preliminary data.</text>
</comment>
<dbReference type="eggNOG" id="COG0457">
    <property type="taxonomic scope" value="Bacteria"/>
</dbReference>
<dbReference type="InterPro" id="IPR000719">
    <property type="entry name" value="Prot_kinase_dom"/>
</dbReference>
<dbReference type="SUPFAM" id="SSF48439">
    <property type="entry name" value="Protein prenylyltransferase"/>
    <property type="match status" value="1"/>
</dbReference>
<dbReference type="SMART" id="SM00028">
    <property type="entry name" value="TPR"/>
    <property type="match status" value="11"/>
</dbReference>
<dbReference type="Pfam" id="PF13181">
    <property type="entry name" value="TPR_8"/>
    <property type="match status" value="3"/>
</dbReference>
<dbReference type="EMBL" id="ADVG01000002">
    <property type="protein sequence ID" value="EFH87868.1"/>
    <property type="molecule type" value="Genomic_DNA"/>
</dbReference>
<feature type="repeat" description="TPR" evidence="3">
    <location>
        <begin position="681"/>
        <end position="714"/>
    </location>
</feature>
<feature type="repeat" description="TPR" evidence="3">
    <location>
        <begin position="443"/>
        <end position="476"/>
    </location>
</feature>
<dbReference type="Proteomes" id="UP000004508">
    <property type="component" value="Unassembled WGS sequence"/>
</dbReference>
<dbReference type="SUPFAM" id="SSF56112">
    <property type="entry name" value="Protein kinase-like (PK-like)"/>
    <property type="match status" value="1"/>
</dbReference>
<keyword evidence="7" id="KW-1185">Reference proteome</keyword>
<dbReference type="PANTHER" id="PTHR44943">
    <property type="entry name" value="CELLULOSE SYNTHASE OPERON PROTEIN C"/>
    <property type="match status" value="1"/>
</dbReference>
<dbReference type="SMART" id="SM00220">
    <property type="entry name" value="S_TKc"/>
    <property type="match status" value="1"/>
</dbReference>
<evidence type="ECO:0000313" key="7">
    <source>
        <dbReference type="Proteomes" id="UP000004508"/>
    </source>
</evidence>
<dbReference type="Pfam" id="PF13414">
    <property type="entry name" value="TPR_11"/>
    <property type="match status" value="1"/>
</dbReference>
<feature type="domain" description="Protein kinase" evidence="5">
    <location>
        <begin position="48"/>
        <end position="307"/>
    </location>
</feature>
<gene>
    <name evidence="6" type="ORF">Krac_9219</name>
</gene>
<feature type="repeat" description="TPR" evidence="3">
    <location>
        <begin position="511"/>
        <end position="544"/>
    </location>
</feature>
<dbReference type="Pfam" id="PF00069">
    <property type="entry name" value="Pkinase"/>
    <property type="match status" value="1"/>
</dbReference>
<keyword evidence="1" id="KW-0677">Repeat</keyword>
<name>D6TRT8_KTERA</name>
<dbReference type="PROSITE" id="PS50293">
    <property type="entry name" value="TPR_REGION"/>
    <property type="match status" value="4"/>
</dbReference>
<evidence type="ECO:0000259" key="5">
    <source>
        <dbReference type="PROSITE" id="PS50011"/>
    </source>
</evidence>
<feature type="repeat" description="TPR" evidence="3">
    <location>
        <begin position="613"/>
        <end position="646"/>
    </location>
</feature>
<dbReference type="InterPro" id="IPR011009">
    <property type="entry name" value="Kinase-like_dom_sf"/>
</dbReference>
<feature type="repeat" description="TPR" evidence="3">
    <location>
        <begin position="477"/>
        <end position="510"/>
    </location>
</feature>
<dbReference type="AlphaFoldDB" id="D6TRT8"/>
<dbReference type="SUPFAM" id="SSF48452">
    <property type="entry name" value="TPR-like"/>
    <property type="match status" value="1"/>
</dbReference>
<dbReference type="CDD" id="cd14014">
    <property type="entry name" value="STKc_PknB_like"/>
    <property type="match status" value="1"/>
</dbReference>
<keyword evidence="6" id="KW-0723">Serine/threonine-protein kinase</keyword>
<accession>D6TRT8</accession>
<dbReference type="STRING" id="485913.Krac_9219"/>
<dbReference type="Gene3D" id="1.25.40.10">
    <property type="entry name" value="Tetratricopeptide repeat domain"/>
    <property type="match status" value="4"/>
</dbReference>
<evidence type="ECO:0000256" key="4">
    <source>
        <dbReference type="PROSITE-ProRule" id="PRU10141"/>
    </source>
</evidence>
<keyword evidence="4" id="KW-0547">Nucleotide-binding</keyword>
<feature type="repeat" description="TPR" evidence="3">
    <location>
        <begin position="409"/>
        <end position="442"/>
    </location>
</feature>
<feature type="repeat" description="TPR" evidence="3">
    <location>
        <begin position="579"/>
        <end position="612"/>
    </location>
</feature>
<dbReference type="eggNOG" id="COG0515">
    <property type="taxonomic scope" value="Bacteria"/>
</dbReference>
<evidence type="ECO:0000256" key="1">
    <source>
        <dbReference type="ARBA" id="ARBA00022737"/>
    </source>
</evidence>
<proteinExistence type="predicted"/>
<dbReference type="InterPro" id="IPR019734">
    <property type="entry name" value="TPR_rpt"/>
</dbReference>
<dbReference type="PROSITE" id="PS50005">
    <property type="entry name" value="TPR"/>
    <property type="match status" value="10"/>
</dbReference>
<reference evidence="6 7" key="1">
    <citation type="journal article" date="2011" name="Stand. Genomic Sci.">
        <title>Non-contiguous finished genome sequence and contextual data of the filamentous soil bacterium Ktedonobacter racemifer type strain (SOSP1-21).</title>
        <authorList>
            <person name="Chang Y.J."/>
            <person name="Land M."/>
            <person name="Hauser L."/>
            <person name="Chertkov O."/>
            <person name="Del Rio T.G."/>
            <person name="Nolan M."/>
            <person name="Copeland A."/>
            <person name="Tice H."/>
            <person name="Cheng J.F."/>
            <person name="Lucas S."/>
            <person name="Han C."/>
            <person name="Goodwin L."/>
            <person name="Pitluck S."/>
            <person name="Ivanova N."/>
            <person name="Ovchinikova G."/>
            <person name="Pati A."/>
            <person name="Chen A."/>
            <person name="Palaniappan K."/>
            <person name="Mavromatis K."/>
            <person name="Liolios K."/>
            <person name="Brettin T."/>
            <person name="Fiebig A."/>
            <person name="Rohde M."/>
            <person name="Abt B."/>
            <person name="Goker M."/>
            <person name="Detter J.C."/>
            <person name="Woyke T."/>
            <person name="Bristow J."/>
            <person name="Eisen J.A."/>
            <person name="Markowitz V."/>
            <person name="Hugenholtz P."/>
            <person name="Kyrpides N.C."/>
            <person name="Klenk H.P."/>
            <person name="Lapidus A."/>
        </authorList>
    </citation>
    <scope>NUCLEOTIDE SEQUENCE [LARGE SCALE GENOMIC DNA]</scope>
    <source>
        <strain evidence="7">DSM 44963</strain>
    </source>
</reference>
<feature type="repeat" description="TPR" evidence="3">
    <location>
        <begin position="647"/>
        <end position="680"/>
    </location>
</feature>
<dbReference type="InParanoid" id="D6TRT8"/>
<dbReference type="RefSeq" id="WP_007913416.1">
    <property type="nucleotide sequence ID" value="NZ_ADVG01000002.1"/>
</dbReference>
<evidence type="ECO:0000256" key="2">
    <source>
        <dbReference type="ARBA" id="ARBA00022803"/>
    </source>
</evidence>
<dbReference type="Pfam" id="PF13432">
    <property type="entry name" value="TPR_16"/>
    <property type="match status" value="3"/>
</dbReference>
<sequence length="747" mass="83210">MSTLEQFCENCGAANTATARFCQYCATALPFRHTTGALPEQTLLDGRYQLEALIGQGGMGAVYKALDTRFNNRPIAIKEMSKAGLSSTTAQEAEDAFEREALLLADLLHPNLPRIYDHFSENERSYLVMDFIEGRTVEDYLEQAGGKPLPLDQVLDWGKQLCDVLNYLHCHQPPIIFRDLKPSNVMVNGNHIYLIDFGIARVFKPGQSHDTVALGSPGFAAPEQYGKAQSTPRSDIYSLGALMHCLLTGVDPSEQPFFFRPASQLNPMVPHELEALLIRMLDMSAEKRPASAQEVLDVLRHVDQQRISGTLSQPIASMSGPTSTPYASGFASTMTASSPETSQLLQDAYTFYAQRRVPEALKLYDQVIRTDSLNAQAWQGRGLTQALNGQHREALQSFTRALQLDPDLVTSLNGKGVALNRLRQNRDALQSFDRAILLEPGNAVAWNGKGAALSALGLPEQALNAFDTALSFDPRMALAWSNKSLILRQMRKYEEALQASEQALSYEPNSALNWNSKGLILLEMGRLREAYQAYQEALKRDSRFAPALYGMGNVLYAQQKFKSALDNYDRALQFDPNYVKVWERRGQLLQELGNYRRSLESFERATQIDPSFAPAWLGKATVLSRMERYDMALNAYEEALRRNPSLPAALNGKGNALYRLGNYSAALSAYDNALKVNPRMVSALHNKSLILKLLGRYNEALAAAESAIRLAPNDPDNWLRKAEALRKLYRKRDARAAEAEAERLRGV</sequence>
<dbReference type="Gene3D" id="3.30.200.20">
    <property type="entry name" value="Phosphorylase Kinase, domain 1"/>
    <property type="match status" value="1"/>
</dbReference>
<dbReference type="InterPro" id="IPR017441">
    <property type="entry name" value="Protein_kinase_ATP_BS"/>
</dbReference>
<dbReference type="PROSITE" id="PS00107">
    <property type="entry name" value="PROTEIN_KINASE_ATP"/>
    <property type="match status" value="1"/>
</dbReference>
<dbReference type="GO" id="GO:0004674">
    <property type="term" value="F:protein serine/threonine kinase activity"/>
    <property type="evidence" value="ECO:0007669"/>
    <property type="project" value="UniProtKB-KW"/>
</dbReference>
<protein>
    <submittedName>
        <fullName evidence="6">Serine/threonine protein kinase with TPR repeats</fullName>
    </submittedName>
</protein>
<feature type="binding site" evidence="4">
    <location>
        <position position="78"/>
    </location>
    <ligand>
        <name>ATP</name>
        <dbReference type="ChEBI" id="CHEBI:30616"/>
    </ligand>
</feature>
<keyword evidence="2 3" id="KW-0802">TPR repeat</keyword>
<evidence type="ECO:0000256" key="3">
    <source>
        <dbReference type="PROSITE-ProRule" id="PRU00339"/>
    </source>
</evidence>
<keyword evidence="6" id="KW-0418">Kinase</keyword>
<keyword evidence="4" id="KW-0067">ATP-binding</keyword>
<evidence type="ECO:0000313" key="6">
    <source>
        <dbReference type="EMBL" id="EFH87868.1"/>
    </source>
</evidence>
<feature type="repeat" description="TPR" evidence="3">
    <location>
        <begin position="545"/>
        <end position="578"/>
    </location>
</feature>
<feature type="repeat" description="TPR" evidence="3">
    <location>
        <begin position="375"/>
        <end position="408"/>
    </location>
</feature>
<dbReference type="Gene3D" id="1.10.510.10">
    <property type="entry name" value="Transferase(Phosphotransferase) domain 1"/>
    <property type="match status" value="1"/>
</dbReference>
<dbReference type="GO" id="GO:0005524">
    <property type="term" value="F:ATP binding"/>
    <property type="evidence" value="ECO:0007669"/>
    <property type="project" value="UniProtKB-UniRule"/>
</dbReference>
<dbReference type="OrthoDB" id="136279at2"/>
<dbReference type="PROSITE" id="PS50011">
    <property type="entry name" value="PROTEIN_KINASE_DOM"/>
    <property type="match status" value="1"/>
</dbReference>
<organism evidence="6 7">
    <name type="scientific">Ktedonobacter racemifer DSM 44963</name>
    <dbReference type="NCBI Taxonomy" id="485913"/>
    <lineage>
        <taxon>Bacteria</taxon>
        <taxon>Bacillati</taxon>
        <taxon>Chloroflexota</taxon>
        <taxon>Ktedonobacteria</taxon>
        <taxon>Ktedonobacterales</taxon>
        <taxon>Ktedonobacteraceae</taxon>
        <taxon>Ktedonobacter</taxon>
    </lineage>
</organism>
<keyword evidence="6" id="KW-0808">Transferase</keyword>